<evidence type="ECO:0000256" key="2">
    <source>
        <dbReference type="ARBA" id="ARBA00022679"/>
    </source>
</evidence>
<dbReference type="SUPFAM" id="SSF53335">
    <property type="entry name" value="S-adenosyl-L-methionine-dependent methyltransferases"/>
    <property type="match status" value="1"/>
</dbReference>
<dbReference type="AlphaFoldDB" id="A0A098TP93"/>
<dbReference type="InterPro" id="IPR003788">
    <property type="entry name" value="NDUFAF7"/>
</dbReference>
<dbReference type="GO" id="GO:0035243">
    <property type="term" value="F:protein-arginine omega-N symmetric methyltransferase activity"/>
    <property type="evidence" value="ECO:0007669"/>
    <property type="project" value="TreeGrafter"/>
</dbReference>
<evidence type="ECO:0000256" key="1">
    <source>
        <dbReference type="ARBA" id="ARBA00022603"/>
    </source>
</evidence>
<reference evidence="3 4" key="1">
    <citation type="journal article" date="2014" name="Mol. Ecol.">
        <title>Evolution of Synechococcus.</title>
        <authorList>
            <person name="Dvorak P."/>
            <person name="Casamatta D."/>
            <person name="Hasler P."/>
            <person name="Poulickova A."/>
            <person name="Ondrej V."/>
            <person name="Sanges R."/>
        </authorList>
    </citation>
    <scope>NUCLEOTIDE SEQUENCE [LARGE SCALE GENOMIC DNA]</scope>
    <source>
        <strain evidence="3 4">CAUP A 1101</strain>
    </source>
</reference>
<evidence type="ECO:0000313" key="4">
    <source>
        <dbReference type="Proteomes" id="UP000030170"/>
    </source>
</evidence>
<proteinExistence type="predicted"/>
<dbReference type="RefSeq" id="WP_036530952.1">
    <property type="nucleotide sequence ID" value="NZ_JJML01000004.1"/>
</dbReference>
<dbReference type="Proteomes" id="UP000030170">
    <property type="component" value="Unassembled WGS sequence"/>
</dbReference>
<comment type="caution">
    <text evidence="3">The sequence shown here is derived from an EMBL/GenBank/DDBJ whole genome shotgun (WGS) entry which is preliminary data.</text>
</comment>
<gene>
    <name evidence="3" type="ORF">DO97_12885</name>
</gene>
<organism evidence="3 4">
    <name type="scientific">Neosynechococcus sphagnicola sy1</name>
    <dbReference type="NCBI Taxonomy" id="1497020"/>
    <lineage>
        <taxon>Bacteria</taxon>
        <taxon>Bacillati</taxon>
        <taxon>Cyanobacteriota</taxon>
        <taxon>Cyanophyceae</taxon>
        <taxon>Neosynechococcales</taxon>
        <taxon>Neosynechococcaceae</taxon>
        <taxon>Neosynechococcus</taxon>
    </lineage>
</organism>
<dbReference type="InterPro" id="IPR038375">
    <property type="entry name" value="NDUFAF7_sf"/>
</dbReference>
<dbReference type="Gene3D" id="3.40.50.12710">
    <property type="match status" value="1"/>
</dbReference>
<sequence length="392" mass="44168">MLKNNPHLIEIIRERILASPQQRLSFAEFMELALYEPAHGYYCNQVVTRGIQGDFFTAPHLGADFGELLAAQFVQMWEILDRPAPFTLLEMGAGQGLLATHILNELKGRSPDLWSVLQYWIVERSQALVAQQRQQLQLFPHIRWCTWEEIPRDSLVGCCFSNELVDAFPVHQVVITEGKLREIFVTLSQETDSCLREIIDEPSVPELVTYFDRVGIHWRDLPEGYRSEVNLAALSWLQTVAERLEKGYLLTIDYGYPAAQYYSPARTTGTLQCYYRHAHHGDPYQGIGYQDLTAHVNFTALERQGDASGLQMIGFTQQSLFLMALGLGARIAALGENSQAITPALLQAHLRHRQNLHSLIDPMGLGKFGVLVQGKGLSPSPQLLEGLRVPIC</sequence>
<evidence type="ECO:0000313" key="3">
    <source>
        <dbReference type="EMBL" id="KGF73707.1"/>
    </source>
</evidence>
<protein>
    <recommendedName>
        <fullName evidence="5">ATP synthase subunit beta</fullName>
    </recommendedName>
</protein>
<dbReference type="InterPro" id="IPR029063">
    <property type="entry name" value="SAM-dependent_MTases_sf"/>
</dbReference>
<dbReference type="PANTHER" id="PTHR12049:SF7">
    <property type="entry name" value="PROTEIN ARGININE METHYLTRANSFERASE NDUFAF7, MITOCHONDRIAL"/>
    <property type="match status" value="1"/>
</dbReference>
<evidence type="ECO:0008006" key="5">
    <source>
        <dbReference type="Google" id="ProtNLM"/>
    </source>
</evidence>
<keyword evidence="1" id="KW-0489">Methyltransferase</keyword>
<dbReference type="PANTHER" id="PTHR12049">
    <property type="entry name" value="PROTEIN ARGININE METHYLTRANSFERASE NDUFAF7, MITOCHONDRIAL"/>
    <property type="match status" value="1"/>
</dbReference>
<dbReference type="EMBL" id="JJML01000004">
    <property type="protein sequence ID" value="KGF73707.1"/>
    <property type="molecule type" value="Genomic_DNA"/>
</dbReference>
<dbReference type="STRING" id="1497020.DO97_12885"/>
<dbReference type="OrthoDB" id="9794208at2"/>
<keyword evidence="2" id="KW-0808">Transferase</keyword>
<dbReference type="Pfam" id="PF02636">
    <property type="entry name" value="Methyltransf_28"/>
    <property type="match status" value="1"/>
</dbReference>
<dbReference type="GO" id="GO:0032259">
    <property type="term" value="P:methylation"/>
    <property type="evidence" value="ECO:0007669"/>
    <property type="project" value="UniProtKB-KW"/>
</dbReference>
<accession>A0A098TP93</accession>
<name>A0A098TP93_9CYAN</name>
<keyword evidence="4" id="KW-1185">Reference proteome</keyword>